<gene>
    <name evidence="2" type="ORF">OKW52_18295</name>
</gene>
<accession>A0ABT3H2T6</accession>
<sequence length="260" mass="27637">MDGIYSRRLGQPDGQAAVLAHCFLGYSGSWARMVDLLAEPLDALALDMPGHGRSAMPVDPGDFHALVAAAITAHVTRPSLLIGHSFGAASMLRHALHHPDTAQGMVLIEPVFFAAAKDTDLDAYVRGRQPLQDAFDAGDWPAAVRLFLGQNVGSPDYDTLAEHAQALMAAQMKLVAAGEAGLIQDSGGLLAPGMMERFEAPVLLIVGSETTQIFHATVQGLQRRLPRAEIAVVDGAGHMVPISHAAQTAAVIDEWRARTR</sequence>
<evidence type="ECO:0000313" key="2">
    <source>
        <dbReference type="EMBL" id="MCW1934151.1"/>
    </source>
</evidence>
<keyword evidence="3" id="KW-1185">Reference proteome</keyword>
<feature type="domain" description="AB hydrolase-1" evidence="1">
    <location>
        <begin position="18"/>
        <end position="250"/>
    </location>
</feature>
<dbReference type="RefSeq" id="WP_264506973.1">
    <property type="nucleotide sequence ID" value="NZ_JAPDFL010000001.1"/>
</dbReference>
<name>A0ABT3H2T6_9RHOB</name>
<dbReference type="PRINTS" id="PR00111">
    <property type="entry name" value="ABHYDROLASE"/>
</dbReference>
<comment type="caution">
    <text evidence="2">The sequence shown here is derived from an EMBL/GenBank/DDBJ whole genome shotgun (WGS) entry which is preliminary data.</text>
</comment>
<dbReference type="Pfam" id="PF12697">
    <property type="entry name" value="Abhydrolase_6"/>
    <property type="match status" value="1"/>
</dbReference>
<dbReference type="Proteomes" id="UP001208938">
    <property type="component" value="Unassembled WGS sequence"/>
</dbReference>
<dbReference type="InterPro" id="IPR029058">
    <property type="entry name" value="AB_hydrolase_fold"/>
</dbReference>
<evidence type="ECO:0000259" key="1">
    <source>
        <dbReference type="Pfam" id="PF12697"/>
    </source>
</evidence>
<dbReference type="InterPro" id="IPR000073">
    <property type="entry name" value="AB_hydrolase_1"/>
</dbReference>
<dbReference type="Gene3D" id="3.40.50.1820">
    <property type="entry name" value="alpha/beta hydrolase"/>
    <property type="match status" value="1"/>
</dbReference>
<evidence type="ECO:0000313" key="3">
    <source>
        <dbReference type="Proteomes" id="UP001208938"/>
    </source>
</evidence>
<dbReference type="SUPFAM" id="SSF53474">
    <property type="entry name" value="alpha/beta-Hydrolases"/>
    <property type="match status" value="1"/>
</dbReference>
<dbReference type="InterPro" id="IPR050266">
    <property type="entry name" value="AB_hydrolase_sf"/>
</dbReference>
<reference evidence="2 3" key="1">
    <citation type="submission" date="2022-10" db="EMBL/GenBank/DDBJ databases">
        <title>Pararhodobacter sp. nov., isolated from marine algae.</title>
        <authorList>
            <person name="Choi B.J."/>
            <person name="Kim J.M."/>
            <person name="Lee J.K."/>
            <person name="Choi D.G."/>
            <person name="Jeon C.O."/>
        </authorList>
    </citation>
    <scope>NUCLEOTIDE SEQUENCE [LARGE SCALE GENOMIC DNA]</scope>
    <source>
        <strain evidence="2 3">ZQ420</strain>
    </source>
</reference>
<proteinExistence type="predicted"/>
<dbReference type="PANTHER" id="PTHR43798">
    <property type="entry name" value="MONOACYLGLYCEROL LIPASE"/>
    <property type="match status" value="1"/>
</dbReference>
<dbReference type="PANTHER" id="PTHR43798:SF33">
    <property type="entry name" value="HYDROLASE, PUTATIVE (AFU_ORTHOLOGUE AFUA_2G14860)-RELATED"/>
    <property type="match status" value="1"/>
</dbReference>
<keyword evidence="2" id="KW-0378">Hydrolase</keyword>
<dbReference type="GO" id="GO:0016787">
    <property type="term" value="F:hydrolase activity"/>
    <property type="evidence" value="ECO:0007669"/>
    <property type="project" value="UniProtKB-KW"/>
</dbReference>
<dbReference type="EMBL" id="JAPDFL010000001">
    <property type="protein sequence ID" value="MCW1934151.1"/>
    <property type="molecule type" value="Genomic_DNA"/>
</dbReference>
<organism evidence="2 3">
    <name type="scientific">Pararhodobacter zhoushanensis</name>
    <dbReference type="NCBI Taxonomy" id="2479545"/>
    <lineage>
        <taxon>Bacteria</taxon>
        <taxon>Pseudomonadati</taxon>
        <taxon>Pseudomonadota</taxon>
        <taxon>Alphaproteobacteria</taxon>
        <taxon>Rhodobacterales</taxon>
        <taxon>Paracoccaceae</taxon>
        <taxon>Pararhodobacter</taxon>
    </lineage>
</organism>
<protein>
    <submittedName>
        <fullName evidence="2">Alpha/beta hydrolase</fullName>
    </submittedName>
</protein>